<dbReference type="SMART" id="SM00066">
    <property type="entry name" value="GAL4"/>
    <property type="match status" value="1"/>
</dbReference>
<feature type="compositionally biased region" description="Basic and acidic residues" evidence="8">
    <location>
        <begin position="117"/>
        <end position="128"/>
    </location>
</feature>
<dbReference type="Gene3D" id="4.10.240.10">
    <property type="entry name" value="Zn(2)-C6 fungal-type DNA-binding domain"/>
    <property type="match status" value="1"/>
</dbReference>
<feature type="compositionally biased region" description="Pro residues" evidence="8">
    <location>
        <begin position="773"/>
        <end position="790"/>
    </location>
</feature>
<feature type="region of interest" description="Disordered" evidence="8">
    <location>
        <begin position="98"/>
        <end position="159"/>
    </location>
</feature>
<dbReference type="InterPro" id="IPR052202">
    <property type="entry name" value="Yeast_MetPath_Reg"/>
</dbReference>
<dbReference type="Pfam" id="PF04082">
    <property type="entry name" value="Fungal_trans"/>
    <property type="match status" value="1"/>
</dbReference>
<reference evidence="10 11" key="2">
    <citation type="journal article" date="2014" name="J. Gen. Appl. Microbiol.">
        <title>The early diverging ascomycetous budding yeast Saitoella complicata has three histone deacetylases belonging to the Clr6, Hos2, and Rpd3 lineages.</title>
        <authorList>
            <person name="Nishida H."/>
            <person name="Matsumoto T."/>
            <person name="Kondo S."/>
            <person name="Hamamoto M."/>
            <person name="Yoshikawa H."/>
        </authorList>
    </citation>
    <scope>NUCLEOTIDE SEQUENCE [LARGE SCALE GENOMIC DNA]</scope>
    <source>
        <strain evidence="10 11">NRRL Y-17804</strain>
    </source>
</reference>
<feature type="region of interest" description="Disordered" evidence="8">
    <location>
        <begin position="844"/>
        <end position="898"/>
    </location>
</feature>
<reference evidence="10 11" key="3">
    <citation type="journal article" date="2015" name="Genome Announc.">
        <title>Draft Genome Sequence of the Archiascomycetous Yeast Saitoella complicata.</title>
        <authorList>
            <person name="Yamauchi K."/>
            <person name="Kondo S."/>
            <person name="Hamamoto M."/>
            <person name="Takahashi Y."/>
            <person name="Ogura Y."/>
            <person name="Hayashi T."/>
            <person name="Nishida H."/>
        </authorList>
    </citation>
    <scope>NUCLEOTIDE SEQUENCE [LARGE SCALE GENOMIC DNA]</scope>
    <source>
        <strain evidence="10 11">NRRL Y-17804</strain>
    </source>
</reference>
<protein>
    <recommendedName>
        <fullName evidence="9">Zn(2)-C6 fungal-type domain-containing protein</fullName>
    </recommendedName>
</protein>
<keyword evidence="7" id="KW-0539">Nucleus</keyword>
<dbReference type="InterPro" id="IPR036864">
    <property type="entry name" value="Zn2-C6_fun-type_DNA-bd_sf"/>
</dbReference>
<evidence type="ECO:0000256" key="8">
    <source>
        <dbReference type="SAM" id="MobiDB-lite"/>
    </source>
</evidence>
<proteinExistence type="predicted"/>
<dbReference type="CDD" id="cd00067">
    <property type="entry name" value="GAL4"/>
    <property type="match status" value="1"/>
</dbReference>
<dbReference type="InterPro" id="IPR001138">
    <property type="entry name" value="Zn2Cys6_DnaBD"/>
</dbReference>
<dbReference type="GO" id="GO:0000981">
    <property type="term" value="F:DNA-binding transcription factor activity, RNA polymerase II-specific"/>
    <property type="evidence" value="ECO:0007669"/>
    <property type="project" value="InterPro"/>
</dbReference>
<keyword evidence="2" id="KW-0479">Metal-binding</keyword>
<feature type="compositionally biased region" description="Acidic residues" evidence="8">
    <location>
        <begin position="1"/>
        <end position="11"/>
    </location>
</feature>
<feature type="compositionally biased region" description="Low complexity" evidence="8">
    <location>
        <begin position="874"/>
        <end position="887"/>
    </location>
</feature>
<comment type="subcellular location">
    <subcellularLocation>
        <location evidence="1">Nucleus</location>
    </subcellularLocation>
</comment>
<keyword evidence="6" id="KW-0804">Transcription</keyword>
<feature type="compositionally biased region" description="Gly residues" evidence="8">
    <location>
        <begin position="651"/>
        <end position="661"/>
    </location>
</feature>
<feature type="region of interest" description="Disordered" evidence="8">
    <location>
        <begin position="1"/>
        <end position="23"/>
    </location>
</feature>
<organism evidence="10 11">
    <name type="scientific">Saitoella complicata (strain BCRC 22490 / CBS 7301 / JCM 7358 / NBRC 10748 / NRRL Y-17804)</name>
    <dbReference type="NCBI Taxonomy" id="698492"/>
    <lineage>
        <taxon>Eukaryota</taxon>
        <taxon>Fungi</taxon>
        <taxon>Dikarya</taxon>
        <taxon>Ascomycota</taxon>
        <taxon>Taphrinomycotina</taxon>
        <taxon>Taphrinomycotina incertae sedis</taxon>
        <taxon>Saitoella</taxon>
    </lineage>
</organism>
<feature type="domain" description="Zn(2)-C6 fungal-type" evidence="9">
    <location>
        <begin position="26"/>
        <end position="56"/>
    </location>
</feature>
<dbReference type="CDD" id="cd12148">
    <property type="entry name" value="fungal_TF_MHR"/>
    <property type="match status" value="1"/>
</dbReference>
<dbReference type="GO" id="GO:0005634">
    <property type="term" value="C:nucleus"/>
    <property type="evidence" value="ECO:0007669"/>
    <property type="project" value="UniProtKB-SubCell"/>
</dbReference>
<dbReference type="Pfam" id="PF00172">
    <property type="entry name" value="Zn_clus"/>
    <property type="match status" value="1"/>
</dbReference>
<feature type="region of interest" description="Disordered" evidence="8">
    <location>
        <begin position="767"/>
        <end position="799"/>
    </location>
</feature>
<dbReference type="GO" id="GO:0045944">
    <property type="term" value="P:positive regulation of transcription by RNA polymerase II"/>
    <property type="evidence" value="ECO:0007669"/>
    <property type="project" value="TreeGrafter"/>
</dbReference>
<dbReference type="EMBL" id="BACD03000030">
    <property type="protein sequence ID" value="GAO50165.1"/>
    <property type="molecule type" value="Genomic_DNA"/>
</dbReference>
<dbReference type="OMA" id="WERRIMA"/>
<keyword evidence="3" id="KW-0862">Zinc</keyword>
<dbReference type="PANTHER" id="PTHR47782">
    <property type="entry name" value="ZN(II)2CYS6 TRANSCRIPTION FACTOR (EUROFUNG)-RELATED"/>
    <property type="match status" value="1"/>
</dbReference>
<feature type="region of interest" description="Disordered" evidence="8">
    <location>
        <begin position="649"/>
        <end position="717"/>
    </location>
</feature>
<evidence type="ECO:0000256" key="2">
    <source>
        <dbReference type="ARBA" id="ARBA00022723"/>
    </source>
</evidence>
<dbReference type="GO" id="GO:0043565">
    <property type="term" value="F:sequence-specific DNA binding"/>
    <property type="evidence" value="ECO:0007669"/>
    <property type="project" value="TreeGrafter"/>
</dbReference>
<evidence type="ECO:0000256" key="7">
    <source>
        <dbReference type="ARBA" id="ARBA00023242"/>
    </source>
</evidence>
<dbReference type="AlphaFoldDB" id="A0A0E9NL73"/>
<keyword evidence="5" id="KW-0238">DNA-binding</keyword>
<evidence type="ECO:0000259" key="9">
    <source>
        <dbReference type="PROSITE" id="PS50048"/>
    </source>
</evidence>
<evidence type="ECO:0000256" key="3">
    <source>
        <dbReference type="ARBA" id="ARBA00022833"/>
    </source>
</evidence>
<evidence type="ECO:0000256" key="1">
    <source>
        <dbReference type="ARBA" id="ARBA00004123"/>
    </source>
</evidence>
<dbReference type="RefSeq" id="XP_019021392.1">
    <property type="nucleotide sequence ID" value="XM_019167053.1"/>
</dbReference>
<dbReference type="PROSITE" id="PS50048">
    <property type="entry name" value="ZN2_CY6_FUNGAL_2"/>
    <property type="match status" value="1"/>
</dbReference>
<comment type="caution">
    <text evidence="10">The sequence shown here is derived from an EMBL/GenBank/DDBJ whole genome shotgun (WGS) entry which is preliminary data.</text>
</comment>
<dbReference type="GO" id="GO:0008270">
    <property type="term" value="F:zinc ion binding"/>
    <property type="evidence" value="ECO:0007669"/>
    <property type="project" value="InterPro"/>
</dbReference>
<dbReference type="InterPro" id="IPR007219">
    <property type="entry name" value="XnlR_reg_dom"/>
</dbReference>
<dbReference type="OrthoDB" id="4456959at2759"/>
<evidence type="ECO:0000256" key="5">
    <source>
        <dbReference type="ARBA" id="ARBA00023125"/>
    </source>
</evidence>
<reference evidence="10 11" key="1">
    <citation type="journal article" date="2011" name="J. Gen. Appl. Microbiol.">
        <title>Draft genome sequencing of the enigmatic yeast Saitoella complicata.</title>
        <authorList>
            <person name="Nishida H."/>
            <person name="Hamamoto M."/>
            <person name="Sugiyama J."/>
        </authorList>
    </citation>
    <scope>NUCLEOTIDE SEQUENCE [LARGE SCALE GENOMIC DNA]</scope>
    <source>
        <strain evidence="10 11">NRRL Y-17804</strain>
    </source>
</reference>
<dbReference type="GO" id="GO:0006351">
    <property type="term" value="P:DNA-templated transcription"/>
    <property type="evidence" value="ECO:0007669"/>
    <property type="project" value="InterPro"/>
</dbReference>
<evidence type="ECO:0000313" key="10">
    <source>
        <dbReference type="EMBL" id="GAO50165.1"/>
    </source>
</evidence>
<evidence type="ECO:0000256" key="6">
    <source>
        <dbReference type="ARBA" id="ARBA00023163"/>
    </source>
</evidence>
<gene>
    <name evidence="10" type="ORF">G7K_4299-t1</name>
</gene>
<feature type="compositionally biased region" description="Polar residues" evidence="8">
    <location>
        <begin position="888"/>
        <end position="898"/>
    </location>
</feature>
<name>A0A0E9NL73_SAICN</name>
<dbReference type="PANTHER" id="PTHR47782:SF12">
    <property type="entry name" value="ZN(II)2CYS6 TRANSCRIPTION FACTOR (EUROFUNG)"/>
    <property type="match status" value="1"/>
</dbReference>
<dbReference type="STRING" id="698492.A0A0E9NL73"/>
<dbReference type="SMART" id="SM00906">
    <property type="entry name" value="Fungal_trans"/>
    <property type="match status" value="1"/>
</dbReference>
<dbReference type="Proteomes" id="UP000033140">
    <property type="component" value="Unassembled WGS sequence"/>
</dbReference>
<feature type="compositionally biased region" description="Polar residues" evidence="8">
    <location>
        <begin position="692"/>
        <end position="717"/>
    </location>
</feature>
<dbReference type="SUPFAM" id="SSF57701">
    <property type="entry name" value="Zn2/Cys6 DNA-binding domain"/>
    <property type="match status" value="1"/>
</dbReference>
<dbReference type="PROSITE" id="PS00463">
    <property type="entry name" value="ZN2_CY6_FUNGAL_1"/>
    <property type="match status" value="1"/>
</dbReference>
<sequence>MAESFQEDDPFDPPTKRQKIKRTGQACDRCRGRKIKCDGALPSCTPCLVANVTCTATDRITKKAVPRGYVETLERKLAYVQDLKDRIGLLEGMLRERDPNIQLPPPVSELSIGEEGGSEKTPNKRGADETSSSPRPDAWREKSSTATGAGAARGGDDMPYYPNGILAESDIYAADNMAFREGGPHPGRSSGFLILNSLREAASTTLGVDVDVSDLNLNVGTEAASVWGRLRNGPSLYVGKPELPPRDIAYQFVDAYFENVHTFMPILHAKTFYDELDKMYSTPDYVPTVPFMFQYNMVFAIIATNLDGDQVFAGRAIPYFDQLFHEPALEHLQALMLMLVYLRQKTKAGGLWYLSRLSAGMAVELGLHRLDSVGNYYLPLDKEIRKRVFYAVLSIDRLIANSLGRPMALKEPDYNVNPPTCEDDEYFTSTNLSYPRQPPHTISRLAPAKEIHKIVVIGGRVAERLYSVQRPSRQTYVSLVEGLEKEMKEAKAGIPPYLVYNERESPETQALFHQAASIIVAYHELQILIRHPSLALSPSPQFSAASLALCAESSRTIIRIRDHQRLHGMVDSSWHTISIHMLAAFTILYSLWEKQGHLKPETIDQTKREMDMVKNLLSEIGKRLKAANKMREVITVLTKATVQYVEKSDKGGVGQKSGHGQGPPLPFGSGASSAGLRTGPGGSEIMMDFSFTPATRANSSESTDGQTGSSSVGRLSTAKTPAWNQELRQANQRLLQASSYPPNMASSSPFGTTQSIEASLDQYRRKLPETPDLTPPTHNPNHPDPVPAQPAAPSFTGGGMGGGMLPFSWTKWDEYMSSVGGSLHGYQDEIPEMLTSTLYRGTVGVDQGEGGTPSMEEMRSMMGWSAAPQDGDVQHQQQQQQPQQRPQSFDSVGQWSGF</sequence>
<evidence type="ECO:0000313" key="11">
    <source>
        <dbReference type="Proteomes" id="UP000033140"/>
    </source>
</evidence>
<accession>A0A0E9NL73</accession>
<keyword evidence="11" id="KW-1185">Reference proteome</keyword>
<keyword evidence="4" id="KW-0805">Transcription regulation</keyword>
<evidence type="ECO:0000256" key="4">
    <source>
        <dbReference type="ARBA" id="ARBA00023015"/>
    </source>
</evidence>